<gene>
    <name evidence="1" type="ORF">HK097_009677</name>
</gene>
<dbReference type="PANTHER" id="PTHR41729">
    <property type="entry name" value="GLUTAMYL-TRNA SYNTHETASE"/>
    <property type="match status" value="1"/>
</dbReference>
<name>A0AAD5X098_9FUNG</name>
<organism evidence="1 2">
    <name type="scientific">Rhizophlyctis rosea</name>
    <dbReference type="NCBI Taxonomy" id="64517"/>
    <lineage>
        <taxon>Eukaryota</taxon>
        <taxon>Fungi</taxon>
        <taxon>Fungi incertae sedis</taxon>
        <taxon>Chytridiomycota</taxon>
        <taxon>Chytridiomycota incertae sedis</taxon>
        <taxon>Chytridiomycetes</taxon>
        <taxon>Rhizophlyctidales</taxon>
        <taxon>Rhizophlyctidaceae</taxon>
        <taxon>Rhizophlyctis</taxon>
    </lineage>
</organism>
<reference evidence="1" key="1">
    <citation type="submission" date="2020-05" db="EMBL/GenBank/DDBJ databases">
        <title>Phylogenomic resolution of chytrid fungi.</title>
        <authorList>
            <person name="Stajich J.E."/>
            <person name="Amses K."/>
            <person name="Simmons R."/>
            <person name="Seto K."/>
            <person name="Myers J."/>
            <person name="Bonds A."/>
            <person name="Quandt C.A."/>
            <person name="Barry K."/>
            <person name="Liu P."/>
            <person name="Grigoriev I."/>
            <person name="Longcore J.E."/>
            <person name="James T.Y."/>
        </authorList>
    </citation>
    <scope>NUCLEOTIDE SEQUENCE</scope>
    <source>
        <strain evidence="1">JEL0318</strain>
    </source>
</reference>
<evidence type="ECO:0000313" key="1">
    <source>
        <dbReference type="EMBL" id="KAJ3049326.1"/>
    </source>
</evidence>
<evidence type="ECO:0008006" key="3">
    <source>
        <dbReference type="Google" id="ProtNLM"/>
    </source>
</evidence>
<evidence type="ECO:0000313" key="2">
    <source>
        <dbReference type="Proteomes" id="UP001212841"/>
    </source>
</evidence>
<dbReference type="EMBL" id="JADGJD010000661">
    <property type="protein sequence ID" value="KAJ3049326.1"/>
    <property type="molecule type" value="Genomic_DNA"/>
</dbReference>
<comment type="caution">
    <text evidence="1">The sequence shown here is derived from an EMBL/GenBank/DDBJ whole genome shotgun (WGS) entry which is preliminary data.</text>
</comment>
<protein>
    <recommendedName>
        <fullName evidence="3">Glutamyl-tRNA synthetase</fullName>
    </recommendedName>
</protein>
<keyword evidence="2" id="KW-1185">Reference proteome</keyword>
<dbReference type="Proteomes" id="UP001212841">
    <property type="component" value="Unassembled WGS sequence"/>
</dbReference>
<proteinExistence type="predicted"/>
<sequence>MSFTESPRYKAALEAFHSAHLEDPTSVPSPTDPTTTIPYSAIYHTRLTHYVNLLSLPSTPSEPLLLSASSQHIRRWTIPRSSYPTGLPGYKRWRASLSKFHADTAESILRSSGYASPSSPTPEEDELLIKRVRDLLLKRNLSDPEIQLFEDCVCLVFLEKEFDAFAEKLSEEKLIDVVKKTWNKMGEKGHQAALELVGKMAQGSRDVILKALTEESPAPPAAGDGVGPA</sequence>
<dbReference type="AlphaFoldDB" id="A0AAD5X098"/>
<dbReference type="PANTHER" id="PTHR41729:SF1">
    <property type="entry name" value="GLUTAMYL-TRNA SYNTHETASE"/>
    <property type="match status" value="1"/>
</dbReference>
<accession>A0AAD5X098</accession>
<dbReference type="Pfam" id="PF13875">
    <property type="entry name" value="DUF4202"/>
    <property type="match status" value="1"/>
</dbReference>
<dbReference type="InterPro" id="IPR025255">
    <property type="entry name" value="DUF4202"/>
</dbReference>